<keyword evidence="3" id="KW-0479">Metal-binding</keyword>
<accession>A0A1D8G6I1</accession>
<evidence type="ECO:0000256" key="1">
    <source>
        <dbReference type="ARBA" id="ARBA00009388"/>
    </source>
</evidence>
<feature type="domain" description="Peptidase M4 C-terminal" evidence="11">
    <location>
        <begin position="512"/>
        <end position="666"/>
    </location>
</feature>
<feature type="active site" description="Proton donor" evidence="7">
    <location>
        <position position="593"/>
    </location>
</feature>
<feature type="signal peptide" evidence="9">
    <location>
        <begin position="1"/>
        <end position="40"/>
    </location>
</feature>
<comment type="similarity">
    <text evidence="1">Belongs to the peptidase M4 family.</text>
</comment>
<evidence type="ECO:0000256" key="6">
    <source>
        <dbReference type="ARBA" id="ARBA00023049"/>
    </source>
</evidence>
<evidence type="ECO:0000259" key="11">
    <source>
        <dbReference type="Pfam" id="PF02868"/>
    </source>
</evidence>
<feature type="region of interest" description="Disordered" evidence="8">
    <location>
        <begin position="295"/>
        <end position="354"/>
    </location>
</feature>
<dbReference type="GO" id="GO:0004222">
    <property type="term" value="F:metalloendopeptidase activity"/>
    <property type="evidence" value="ECO:0007669"/>
    <property type="project" value="InterPro"/>
</dbReference>
<evidence type="ECO:0000313" key="12">
    <source>
        <dbReference type="EMBL" id="AOT61023.1"/>
    </source>
</evidence>
<organism evidence="12 13">
    <name type="scientific">Streptomyces rubrolavendulae</name>
    <dbReference type="NCBI Taxonomy" id="285473"/>
    <lineage>
        <taxon>Bacteria</taxon>
        <taxon>Bacillati</taxon>
        <taxon>Actinomycetota</taxon>
        <taxon>Actinomycetes</taxon>
        <taxon>Kitasatosporales</taxon>
        <taxon>Streptomycetaceae</taxon>
        <taxon>Streptomyces</taxon>
    </lineage>
</organism>
<dbReference type="InterPro" id="IPR050728">
    <property type="entry name" value="Zinc_Metalloprotease_M4"/>
</dbReference>
<feature type="region of interest" description="Disordered" evidence="8">
    <location>
        <begin position="216"/>
        <end position="236"/>
    </location>
</feature>
<dbReference type="InterPro" id="IPR013856">
    <property type="entry name" value="Peptidase_M4_domain"/>
</dbReference>
<keyword evidence="2" id="KW-0645">Protease</keyword>
<dbReference type="KEGG" id="srn:A4G23_03900"/>
<evidence type="ECO:0000259" key="10">
    <source>
        <dbReference type="Pfam" id="PF01447"/>
    </source>
</evidence>
<dbReference type="InterPro" id="IPR001570">
    <property type="entry name" value="Peptidase_M4_C_domain"/>
</dbReference>
<dbReference type="Pfam" id="PF02868">
    <property type="entry name" value="Peptidase_M4_C"/>
    <property type="match status" value="1"/>
</dbReference>
<evidence type="ECO:0000256" key="7">
    <source>
        <dbReference type="PIRSR" id="PIRSR623612-1"/>
    </source>
</evidence>
<evidence type="ECO:0000256" key="3">
    <source>
        <dbReference type="ARBA" id="ARBA00022723"/>
    </source>
</evidence>
<evidence type="ECO:0000256" key="4">
    <source>
        <dbReference type="ARBA" id="ARBA00022801"/>
    </source>
</evidence>
<feature type="region of interest" description="Disordered" evidence="8">
    <location>
        <begin position="59"/>
        <end position="83"/>
    </location>
</feature>
<feature type="domain" description="Peptidase M4" evidence="10">
    <location>
        <begin position="347"/>
        <end position="509"/>
    </location>
</feature>
<evidence type="ECO:0000256" key="2">
    <source>
        <dbReference type="ARBA" id="ARBA00022670"/>
    </source>
</evidence>
<name>A0A1D8G6I1_9ACTN</name>
<proteinExistence type="inferred from homology"/>
<dbReference type="InterPro" id="IPR027268">
    <property type="entry name" value="Peptidase_M4/M1_CTD_sf"/>
</dbReference>
<dbReference type="PANTHER" id="PTHR33794:SF1">
    <property type="entry name" value="BACILLOLYSIN"/>
    <property type="match status" value="1"/>
</dbReference>
<gene>
    <name evidence="12" type="ORF">A4G23_03900</name>
</gene>
<dbReference type="InterPro" id="IPR023612">
    <property type="entry name" value="Peptidase_M4"/>
</dbReference>
<feature type="compositionally biased region" description="Low complexity" evidence="8">
    <location>
        <begin position="313"/>
        <end position="348"/>
    </location>
</feature>
<evidence type="ECO:0000256" key="9">
    <source>
        <dbReference type="SAM" id="SignalP"/>
    </source>
</evidence>
<evidence type="ECO:0000256" key="5">
    <source>
        <dbReference type="ARBA" id="ARBA00022833"/>
    </source>
</evidence>
<dbReference type="GO" id="GO:0006508">
    <property type="term" value="P:proteolysis"/>
    <property type="evidence" value="ECO:0007669"/>
    <property type="project" value="UniProtKB-KW"/>
</dbReference>
<dbReference type="PRINTS" id="PR00730">
    <property type="entry name" value="THERMOLYSIN"/>
</dbReference>
<dbReference type="EMBL" id="CP017316">
    <property type="protein sequence ID" value="AOT61023.1"/>
    <property type="molecule type" value="Genomic_DNA"/>
</dbReference>
<dbReference type="CDD" id="cd09597">
    <property type="entry name" value="M4_TLP"/>
    <property type="match status" value="1"/>
</dbReference>
<keyword evidence="4 12" id="KW-0378">Hydrolase</keyword>
<keyword evidence="13" id="KW-1185">Reference proteome</keyword>
<sequence>MREPRTTAARTGRRKGAAATGGAALAAAGLLITAIPAAHATAATGPAPRAALTAHDTGARTAGAPTGAGATGPAGTTPPTAGTDVIPLPDTDTPQLVDGLDAPVDAKAAPADAARAHLAAERGRYRIPEPRRDLVPLRTYRHGADETVRLQQRHRGVPVLGGQYVVRMETGKGERTVTGTSGRYFTGLTVGTAPAVSEATAVRRAVTATLTRLSGDRLARTGPDGSARRGTAEEERALRGASAGLVVVPRGEGVLTYHVTVRGTHPVSGEPVLQHVYVDARAGYPVLQHTGIKTLAPPAGAPAPAAPREDAARGGAPRENGTGQKAPGQQAPGQNTPGQNTTGQNTTGSGVRLDGSKVPLAVHRPAPDGPYELSDRARMASGTGNALTTWDASGLDVFDVLGTWPDGLKPVASATPDFGKDATDSGAVDAHWAAAQVFDYYRDRHGRTGLDGRGSAVDSLVGVTAFGEPYVNAFWDGTKMVYGSGDDEFRPLSADLDVVGHEMTHGVVENTAELVYAGQSGALNEAVADYFGNAVDVDRSGRSMDDPDAGLIGEDLCRTAAPRDCALRDLDDGATTAKDFLGVTFGIDNGGVHLNSTIFSGALWDLRQDLGPELADRIVYKALAEYLTPLDGFTEGREAVVAAARALGATPRQLDTVKRSFDAHGIVRGWENALGADSDALLRKVNTDGTEVQAGGGWWTAATSNDDGSEPYSVYAGRLDGKGAPKLMSPNDGRFHVNPATDGRTVVWVAYGPRGVDILSRPLSGGPVKRLLTTEADVLSVRVDRGTTVFDLYDLFGAGRHVGVLRPGDPRPSYVDGAGPDTLTGLPSVGHGRVAYAKLYPAGDGHRLGVEILDLATGRAVLAEQHGEPETVGRTGINATHVFWLNDENVDDEGQVTIRRSGHDGTGTYDISSEYKPGALAASDLTVSDTAVTVSAQPLAGEDAGDRLSNAALPKIWQLAADGSRVQRMSCDRGMQLSPAADSGTRVVWLDGTSGWTNLVTRARPAGRCG</sequence>
<reference evidence="12 13" key="1">
    <citation type="submission" date="2016-09" db="EMBL/GenBank/DDBJ databases">
        <title>Streptomyces rubrolavendulae MJM4426 Genome sequencing and assembly.</title>
        <authorList>
            <person name="Kim J.-G."/>
        </authorList>
    </citation>
    <scope>NUCLEOTIDE SEQUENCE [LARGE SCALE GENOMIC DNA]</scope>
    <source>
        <strain evidence="12 13">MJM4426</strain>
    </source>
</reference>
<dbReference type="RefSeq" id="WP_237282247.1">
    <property type="nucleotide sequence ID" value="NZ_CP017316.1"/>
</dbReference>
<dbReference type="AlphaFoldDB" id="A0A1D8G6I1"/>
<feature type="compositionally biased region" description="Basic and acidic residues" evidence="8">
    <location>
        <begin position="226"/>
        <end position="236"/>
    </location>
</feature>
<dbReference type="Gene3D" id="1.10.390.10">
    <property type="entry name" value="Neutral Protease Domain 2"/>
    <property type="match status" value="1"/>
</dbReference>
<evidence type="ECO:0000256" key="8">
    <source>
        <dbReference type="SAM" id="MobiDB-lite"/>
    </source>
</evidence>
<keyword evidence="5" id="KW-0862">Zinc</keyword>
<dbReference type="SUPFAM" id="SSF55486">
    <property type="entry name" value="Metalloproteases ('zincins'), catalytic domain"/>
    <property type="match status" value="1"/>
</dbReference>
<keyword evidence="6" id="KW-0482">Metalloprotease</keyword>
<dbReference type="GO" id="GO:0046872">
    <property type="term" value="F:metal ion binding"/>
    <property type="evidence" value="ECO:0007669"/>
    <property type="project" value="UniProtKB-KW"/>
</dbReference>
<dbReference type="PANTHER" id="PTHR33794">
    <property type="entry name" value="BACILLOLYSIN"/>
    <property type="match status" value="1"/>
</dbReference>
<feature type="active site" evidence="7">
    <location>
        <position position="502"/>
    </location>
</feature>
<dbReference type="STRING" id="285473.A4G23_03900"/>
<dbReference type="PATRIC" id="fig|285473.5.peg.4089"/>
<protein>
    <submittedName>
        <fullName evidence="12">Thermolysin</fullName>
        <ecNumber evidence="12">3.4.24.27</ecNumber>
    </submittedName>
</protein>
<dbReference type="Gene3D" id="3.10.170.10">
    <property type="match status" value="1"/>
</dbReference>
<keyword evidence="9" id="KW-0732">Signal</keyword>
<dbReference type="Pfam" id="PF01447">
    <property type="entry name" value="Peptidase_M4"/>
    <property type="match status" value="1"/>
</dbReference>
<evidence type="ECO:0000313" key="13">
    <source>
        <dbReference type="Proteomes" id="UP000095349"/>
    </source>
</evidence>
<dbReference type="EC" id="3.4.24.27" evidence="12"/>
<feature type="chain" id="PRO_5039025548" evidence="9">
    <location>
        <begin position="41"/>
        <end position="1010"/>
    </location>
</feature>
<dbReference type="Proteomes" id="UP000095349">
    <property type="component" value="Chromosome"/>
</dbReference>